<dbReference type="EMBL" id="OU898276">
    <property type="protein sequence ID" value="CAG9828143.1"/>
    <property type="molecule type" value="Genomic_DNA"/>
</dbReference>
<dbReference type="AlphaFoldDB" id="A0A9N9SRW5"/>
<keyword evidence="2" id="KW-1185">Reference proteome</keyword>
<reference evidence="1" key="1">
    <citation type="submission" date="2022-01" db="EMBL/GenBank/DDBJ databases">
        <authorList>
            <person name="King R."/>
        </authorList>
    </citation>
    <scope>NUCLEOTIDE SEQUENCE</scope>
</reference>
<dbReference type="Proteomes" id="UP001153709">
    <property type="component" value="Chromosome 1"/>
</dbReference>
<name>A0A9N9SRW5_DIABA</name>
<evidence type="ECO:0000313" key="1">
    <source>
        <dbReference type="EMBL" id="CAG9828143.1"/>
    </source>
</evidence>
<evidence type="ECO:0000313" key="2">
    <source>
        <dbReference type="Proteomes" id="UP001153709"/>
    </source>
</evidence>
<proteinExistence type="predicted"/>
<gene>
    <name evidence="1" type="ORF">DIABBA_LOCUS2082</name>
</gene>
<sequence length="206" mass="24285">MEIKQKFSQDNCRAEIYSNKVNDDLLDTFKNDIKDESNRESTHDTFDDSDLNEYSLKIEIKEDEIKLIPYEEIQTKEKDTFKNEIKDEYNRESTHDTFDDSDLSEYSLKIEIKEDENKLMPYEEKQTKEKEPDAVYQDTYIKDYGFGDSDVSLGHIKKELTVEDMTFDLDQKQDDLGLQYSNSDVDNIKLEHTAKGSHRGEHGMYL</sequence>
<organism evidence="1 2">
    <name type="scientific">Diabrotica balteata</name>
    <name type="common">Banded cucumber beetle</name>
    <dbReference type="NCBI Taxonomy" id="107213"/>
    <lineage>
        <taxon>Eukaryota</taxon>
        <taxon>Metazoa</taxon>
        <taxon>Ecdysozoa</taxon>
        <taxon>Arthropoda</taxon>
        <taxon>Hexapoda</taxon>
        <taxon>Insecta</taxon>
        <taxon>Pterygota</taxon>
        <taxon>Neoptera</taxon>
        <taxon>Endopterygota</taxon>
        <taxon>Coleoptera</taxon>
        <taxon>Polyphaga</taxon>
        <taxon>Cucujiformia</taxon>
        <taxon>Chrysomeloidea</taxon>
        <taxon>Chrysomelidae</taxon>
        <taxon>Galerucinae</taxon>
        <taxon>Diabroticina</taxon>
        <taxon>Diabroticites</taxon>
        <taxon>Diabrotica</taxon>
    </lineage>
</organism>
<accession>A0A9N9SRW5</accession>
<protein>
    <submittedName>
        <fullName evidence="1">Uncharacterized protein</fullName>
    </submittedName>
</protein>